<organism evidence="1 2">
    <name type="scientific">Methanoculleus frigidifontis</name>
    <dbReference type="NCBI Taxonomy" id="2584085"/>
    <lineage>
        <taxon>Archaea</taxon>
        <taxon>Methanobacteriati</taxon>
        <taxon>Methanobacteriota</taxon>
        <taxon>Stenosarchaea group</taxon>
        <taxon>Methanomicrobia</taxon>
        <taxon>Methanomicrobiales</taxon>
        <taxon>Methanomicrobiaceae</taxon>
        <taxon>Methanoculleus</taxon>
    </lineage>
</organism>
<keyword evidence="1" id="KW-0649">Protein kinase inhibitor</keyword>
<gene>
    <name evidence="1" type="ORF">FGU65_07000</name>
</gene>
<dbReference type="Gene3D" id="3.90.280.10">
    <property type="entry name" value="PEBP-like"/>
    <property type="match status" value="1"/>
</dbReference>
<name>A0ABT8M9L8_9EURY</name>
<comment type="caution">
    <text evidence="1">The sequence shown here is derived from an EMBL/GenBank/DDBJ whole genome shotgun (WGS) entry which is preliminary data.</text>
</comment>
<dbReference type="NCBIfam" id="TIGR00481">
    <property type="entry name" value="YbhB/YbcL family Raf kinase inhibitor-like protein"/>
    <property type="match status" value="1"/>
</dbReference>
<dbReference type="CDD" id="cd00865">
    <property type="entry name" value="PEBP_bact_arch"/>
    <property type="match status" value="1"/>
</dbReference>
<dbReference type="InterPro" id="IPR036610">
    <property type="entry name" value="PEBP-like_sf"/>
</dbReference>
<dbReference type="GO" id="GO:0004860">
    <property type="term" value="F:protein kinase inhibitor activity"/>
    <property type="evidence" value="ECO:0007669"/>
    <property type="project" value="UniProtKB-KW"/>
</dbReference>
<dbReference type="Proteomes" id="UP001168338">
    <property type="component" value="Unassembled WGS sequence"/>
</dbReference>
<dbReference type="EMBL" id="VCYH01000004">
    <property type="protein sequence ID" value="MDN7024637.1"/>
    <property type="molecule type" value="Genomic_DNA"/>
</dbReference>
<evidence type="ECO:0000313" key="2">
    <source>
        <dbReference type="Proteomes" id="UP001168338"/>
    </source>
</evidence>
<dbReference type="PANTHER" id="PTHR30289:SF1">
    <property type="entry name" value="PEBP (PHOSPHATIDYLETHANOLAMINE-BINDING PROTEIN) FAMILY PROTEIN"/>
    <property type="match status" value="1"/>
</dbReference>
<protein>
    <submittedName>
        <fullName evidence="1">YbhB/YbcL family Raf kinase inhibitor-like protein</fullName>
    </submittedName>
</protein>
<dbReference type="RefSeq" id="WP_301663756.1">
    <property type="nucleotide sequence ID" value="NZ_VCYH01000004.1"/>
</dbReference>
<dbReference type="InterPro" id="IPR008914">
    <property type="entry name" value="PEBP"/>
</dbReference>
<evidence type="ECO:0000313" key="1">
    <source>
        <dbReference type="EMBL" id="MDN7024637.1"/>
    </source>
</evidence>
<proteinExistence type="predicted"/>
<dbReference type="SUPFAM" id="SSF49777">
    <property type="entry name" value="PEBP-like"/>
    <property type="match status" value="1"/>
</dbReference>
<sequence length="159" mass="17733">MQELQVQIDFDRFPERYTCDGEDISPGITIQGLNEPYIAVIMDDPDNPGGRFTHWLIWNVKATDRIPEGIPPQNRIEHPIAAVQGMNDFRRVGYGGPCPSRGELHRYVIRVYGVKTELELPPGAARIDLEDVLKATATQYGETAAVCERKEVLATPGSL</sequence>
<dbReference type="InterPro" id="IPR005247">
    <property type="entry name" value="YbhB_YbcL/LppC-like"/>
</dbReference>
<dbReference type="Pfam" id="PF01161">
    <property type="entry name" value="PBP"/>
    <property type="match status" value="1"/>
</dbReference>
<keyword evidence="2" id="KW-1185">Reference proteome</keyword>
<dbReference type="PANTHER" id="PTHR30289">
    <property type="entry name" value="UNCHARACTERIZED PROTEIN YBCL-RELATED"/>
    <property type="match status" value="1"/>
</dbReference>
<reference evidence="1" key="1">
    <citation type="submission" date="2019-05" db="EMBL/GenBank/DDBJ databases">
        <title>Methanoculleus sp. FWC-SCC1, a methanogenic archaeon isolated from deep marine cold seep.</title>
        <authorList>
            <person name="Chen Y.-W."/>
            <person name="Chen S.-C."/>
            <person name="Teng N.-H."/>
            <person name="Lai M.-C."/>
        </authorList>
    </citation>
    <scope>NUCLEOTIDE SEQUENCE</scope>
    <source>
        <strain evidence="1">FWC-SCC1</strain>
    </source>
</reference>
<accession>A0ABT8M9L8</accession>